<keyword evidence="3" id="KW-1185">Reference proteome</keyword>
<proteinExistence type="predicted"/>
<keyword evidence="1" id="KW-1133">Transmembrane helix</keyword>
<dbReference type="Proteomes" id="UP000324222">
    <property type="component" value="Unassembled WGS sequence"/>
</dbReference>
<dbReference type="EMBL" id="VSRR010009371">
    <property type="protein sequence ID" value="MPC50240.1"/>
    <property type="molecule type" value="Genomic_DNA"/>
</dbReference>
<sequence length="76" mass="8507">MKCAPACEINKDCYTLMKEACDSGYCWEIISNKDAMKINSVIGTMAAMIALMILVMITTLVVYFRFPPKNSVSSRM</sequence>
<name>A0A5B7FR28_PORTR</name>
<accession>A0A5B7FR28</accession>
<dbReference type="AlphaFoldDB" id="A0A5B7FR28"/>
<keyword evidence="1" id="KW-0812">Transmembrane</keyword>
<reference evidence="2 3" key="1">
    <citation type="submission" date="2019-05" db="EMBL/GenBank/DDBJ databases">
        <title>Another draft genome of Portunus trituberculatus and its Hox gene families provides insights of decapod evolution.</title>
        <authorList>
            <person name="Jeong J.-H."/>
            <person name="Song I."/>
            <person name="Kim S."/>
            <person name="Choi T."/>
            <person name="Kim D."/>
            <person name="Ryu S."/>
            <person name="Kim W."/>
        </authorList>
    </citation>
    <scope>NUCLEOTIDE SEQUENCE [LARGE SCALE GENOMIC DNA]</scope>
    <source>
        <tissue evidence="2">Muscle</tissue>
    </source>
</reference>
<protein>
    <submittedName>
        <fullName evidence="2">Uncharacterized protein</fullName>
    </submittedName>
</protein>
<evidence type="ECO:0000313" key="2">
    <source>
        <dbReference type="EMBL" id="MPC50240.1"/>
    </source>
</evidence>
<gene>
    <name evidence="2" type="ORF">E2C01_044064</name>
</gene>
<feature type="transmembrane region" description="Helical" evidence="1">
    <location>
        <begin position="41"/>
        <end position="66"/>
    </location>
</feature>
<evidence type="ECO:0000313" key="3">
    <source>
        <dbReference type="Proteomes" id="UP000324222"/>
    </source>
</evidence>
<organism evidence="2 3">
    <name type="scientific">Portunus trituberculatus</name>
    <name type="common">Swimming crab</name>
    <name type="synonym">Neptunus trituberculatus</name>
    <dbReference type="NCBI Taxonomy" id="210409"/>
    <lineage>
        <taxon>Eukaryota</taxon>
        <taxon>Metazoa</taxon>
        <taxon>Ecdysozoa</taxon>
        <taxon>Arthropoda</taxon>
        <taxon>Crustacea</taxon>
        <taxon>Multicrustacea</taxon>
        <taxon>Malacostraca</taxon>
        <taxon>Eumalacostraca</taxon>
        <taxon>Eucarida</taxon>
        <taxon>Decapoda</taxon>
        <taxon>Pleocyemata</taxon>
        <taxon>Brachyura</taxon>
        <taxon>Eubrachyura</taxon>
        <taxon>Portunoidea</taxon>
        <taxon>Portunidae</taxon>
        <taxon>Portuninae</taxon>
        <taxon>Portunus</taxon>
    </lineage>
</organism>
<keyword evidence="1" id="KW-0472">Membrane</keyword>
<comment type="caution">
    <text evidence="2">The sequence shown here is derived from an EMBL/GenBank/DDBJ whole genome shotgun (WGS) entry which is preliminary data.</text>
</comment>
<evidence type="ECO:0000256" key="1">
    <source>
        <dbReference type="SAM" id="Phobius"/>
    </source>
</evidence>